<sequence length="520" mass="53263">MDTASARPNTPASSPEVNGEHAPPGVPSAPGPDGVPADGKLSRSHFTVIALLLVAAFVVILNETTMGVALPPIMEHFGVSAGVGQWLTTIFMLVMAVVIPMTGFLLQRLGTRGSFLIAMGLFTAGTALAALAPTFGVLVLARAVQASGTAVMMPLLMTTVMNLVPPSRRGRFMGNVSLVIAAAPALGPTMSGALVEPLGWRGVFGVMLPISIATLVLGALMVKDVSERRRQKLDVLSLPLSALGFGGLVYGLSAMGEGGGAAVHPAIPVTAGLAVLLLFVLRQLKLQRTDDALMDMRAFRAPGFSQSLAAMSVAALGMFGALIILPLVLQQAMKLDPLSTGLIVLPGAILMGLLGPVVGGWYDRFGPRPLVVPGSVMTVLAMLGLSTVEPDSSWLLVLLSHIVLCLGLSMMFTPLFTTALAGLTPQLYSHGSAALNTVQQVAGAAGTALFVALFSARSESLAHEGVSAAESLTGGAQLAFLVGAAVLVTALLIGLTLRRPAPAAGDAHGDVRKAAQPAGH</sequence>
<feature type="domain" description="Major facilitator superfamily (MFS) profile" evidence="11">
    <location>
        <begin position="48"/>
        <end position="502"/>
    </location>
</feature>
<keyword evidence="8" id="KW-0046">Antibiotic resistance</keyword>
<feature type="transmembrane region" description="Helical" evidence="10">
    <location>
        <begin position="146"/>
        <end position="164"/>
    </location>
</feature>
<comment type="subcellular location">
    <subcellularLocation>
        <location evidence="1">Cell membrane</location>
        <topology evidence="1">Multi-pass membrane protein</topology>
    </subcellularLocation>
</comment>
<feature type="transmembrane region" description="Helical" evidence="10">
    <location>
        <begin position="302"/>
        <end position="329"/>
    </location>
</feature>
<feature type="transmembrane region" description="Helical" evidence="10">
    <location>
        <begin position="261"/>
        <end position="281"/>
    </location>
</feature>
<keyword evidence="7 10" id="KW-0472">Membrane</keyword>
<feature type="transmembrane region" description="Helical" evidence="10">
    <location>
        <begin position="433"/>
        <end position="456"/>
    </location>
</feature>
<evidence type="ECO:0000256" key="4">
    <source>
        <dbReference type="ARBA" id="ARBA00022475"/>
    </source>
</evidence>
<dbReference type="Gene3D" id="1.20.1720.10">
    <property type="entry name" value="Multidrug resistance protein D"/>
    <property type="match status" value="1"/>
</dbReference>
<dbReference type="PROSITE" id="PS50850">
    <property type="entry name" value="MFS"/>
    <property type="match status" value="1"/>
</dbReference>
<keyword evidence="13" id="KW-1185">Reference proteome</keyword>
<feature type="transmembrane region" description="Helical" evidence="10">
    <location>
        <begin position="176"/>
        <end position="194"/>
    </location>
</feature>
<evidence type="ECO:0000256" key="2">
    <source>
        <dbReference type="ARBA" id="ARBA00008537"/>
    </source>
</evidence>
<dbReference type="PRINTS" id="PR01036">
    <property type="entry name" value="TCRTETB"/>
</dbReference>
<gene>
    <name evidence="12" type="ORF">AB0D95_19855</name>
</gene>
<dbReference type="Pfam" id="PF07690">
    <property type="entry name" value="MFS_1"/>
    <property type="match status" value="1"/>
</dbReference>
<dbReference type="EMBL" id="JBEZNA010000048">
    <property type="protein sequence ID" value="MEU9579494.1"/>
    <property type="molecule type" value="Genomic_DNA"/>
</dbReference>
<evidence type="ECO:0000256" key="10">
    <source>
        <dbReference type="SAM" id="Phobius"/>
    </source>
</evidence>
<evidence type="ECO:0000256" key="5">
    <source>
        <dbReference type="ARBA" id="ARBA00022692"/>
    </source>
</evidence>
<dbReference type="PANTHER" id="PTHR42718">
    <property type="entry name" value="MAJOR FACILITATOR SUPERFAMILY MULTIDRUG TRANSPORTER MFSC"/>
    <property type="match status" value="1"/>
</dbReference>
<feature type="transmembrane region" description="Helical" evidence="10">
    <location>
        <begin position="115"/>
        <end position="140"/>
    </location>
</feature>
<evidence type="ECO:0000313" key="12">
    <source>
        <dbReference type="EMBL" id="MEU9579494.1"/>
    </source>
</evidence>
<proteinExistence type="inferred from homology"/>
<feature type="transmembrane region" description="Helical" evidence="10">
    <location>
        <begin position="476"/>
        <end position="497"/>
    </location>
</feature>
<reference evidence="12 13" key="1">
    <citation type="submission" date="2024-06" db="EMBL/GenBank/DDBJ databases">
        <title>The Natural Products Discovery Center: Release of the First 8490 Sequenced Strains for Exploring Actinobacteria Biosynthetic Diversity.</title>
        <authorList>
            <person name="Kalkreuter E."/>
            <person name="Kautsar S.A."/>
            <person name="Yang D."/>
            <person name="Bader C.D."/>
            <person name="Teijaro C.N."/>
            <person name="Fluegel L."/>
            <person name="Davis C.M."/>
            <person name="Simpson J.R."/>
            <person name="Lauterbach L."/>
            <person name="Steele A.D."/>
            <person name="Gui C."/>
            <person name="Meng S."/>
            <person name="Li G."/>
            <person name="Viehrig K."/>
            <person name="Ye F."/>
            <person name="Su P."/>
            <person name="Kiefer A.F."/>
            <person name="Nichols A."/>
            <person name="Cepeda A.J."/>
            <person name="Yan W."/>
            <person name="Fan B."/>
            <person name="Jiang Y."/>
            <person name="Adhikari A."/>
            <person name="Zheng C.-J."/>
            <person name="Schuster L."/>
            <person name="Cowan T.M."/>
            <person name="Smanski M.J."/>
            <person name="Chevrette M.G."/>
            <person name="De Carvalho L.P.S."/>
            <person name="Shen B."/>
        </authorList>
    </citation>
    <scope>NUCLEOTIDE SEQUENCE [LARGE SCALE GENOMIC DNA]</scope>
    <source>
        <strain evidence="12 13">NPDC048117</strain>
    </source>
</reference>
<dbReference type="InterPro" id="IPR020846">
    <property type="entry name" value="MFS_dom"/>
</dbReference>
<organism evidence="12 13">
    <name type="scientific">Streptomyces chilikensis</name>
    <dbReference type="NCBI Taxonomy" id="1194079"/>
    <lineage>
        <taxon>Bacteria</taxon>
        <taxon>Bacillati</taxon>
        <taxon>Actinomycetota</taxon>
        <taxon>Actinomycetes</taxon>
        <taxon>Kitasatosporales</taxon>
        <taxon>Streptomycetaceae</taxon>
        <taxon>Streptomyces</taxon>
    </lineage>
</organism>
<accession>A0ABV3ETI7</accession>
<dbReference type="SUPFAM" id="SSF103473">
    <property type="entry name" value="MFS general substrate transporter"/>
    <property type="match status" value="1"/>
</dbReference>
<keyword evidence="6 10" id="KW-1133">Transmembrane helix</keyword>
<feature type="region of interest" description="Disordered" evidence="9">
    <location>
        <begin position="1"/>
        <end position="37"/>
    </location>
</feature>
<evidence type="ECO:0000256" key="1">
    <source>
        <dbReference type="ARBA" id="ARBA00004651"/>
    </source>
</evidence>
<feature type="transmembrane region" description="Helical" evidence="10">
    <location>
        <begin position="48"/>
        <end position="74"/>
    </location>
</feature>
<feature type="transmembrane region" description="Helical" evidence="10">
    <location>
        <begin position="200"/>
        <end position="221"/>
    </location>
</feature>
<keyword evidence="4" id="KW-1003">Cell membrane</keyword>
<dbReference type="InterPro" id="IPR011701">
    <property type="entry name" value="MFS"/>
</dbReference>
<evidence type="ECO:0000256" key="9">
    <source>
        <dbReference type="SAM" id="MobiDB-lite"/>
    </source>
</evidence>
<evidence type="ECO:0000256" key="7">
    <source>
        <dbReference type="ARBA" id="ARBA00023136"/>
    </source>
</evidence>
<feature type="transmembrane region" description="Helical" evidence="10">
    <location>
        <begin position="341"/>
        <end position="362"/>
    </location>
</feature>
<evidence type="ECO:0000259" key="11">
    <source>
        <dbReference type="PROSITE" id="PS50850"/>
    </source>
</evidence>
<feature type="transmembrane region" description="Helical" evidence="10">
    <location>
        <begin position="86"/>
        <end position="106"/>
    </location>
</feature>
<dbReference type="InterPro" id="IPR004638">
    <property type="entry name" value="EmrB-like"/>
</dbReference>
<feature type="transmembrane region" description="Helical" evidence="10">
    <location>
        <begin position="233"/>
        <end position="255"/>
    </location>
</feature>
<comment type="caution">
    <text evidence="12">The sequence shown here is derived from an EMBL/GenBank/DDBJ whole genome shotgun (WGS) entry which is preliminary data.</text>
</comment>
<feature type="compositionally biased region" description="Polar residues" evidence="9">
    <location>
        <begin position="1"/>
        <end position="16"/>
    </location>
</feature>
<evidence type="ECO:0000313" key="13">
    <source>
        <dbReference type="Proteomes" id="UP001551584"/>
    </source>
</evidence>
<keyword evidence="5 10" id="KW-0812">Transmembrane</keyword>
<dbReference type="PANTHER" id="PTHR42718:SF9">
    <property type="entry name" value="MAJOR FACILITATOR SUPERFAMILY MULTIDRUG TRANSPORTER MFSC"/>
    <property type="match status" value="1"/>
</dbReference>
<evidence type="ECO:0000256" key="3">
    <source>
        <dbReference type="ARBA" id="ARBA00022448"/>
    </source>
</evidence>
<dbReference type="Gene3D" id="1.20.1250.20">
    <property type="entry name" value="MFS general substrate transporter like domains"/>
    <property type="match status" value="1"/>
</dbReference>
<dbReference type="RefSeq" id="WP_359274431.1">
    <property type="nucleotide sequence ID" value="NZ_JBEZNA010000048.1"/>
</dbReference>
<dbReference type="InterPro" id="IPR036259">
    <property type="entry name" value="MFS_trans_sf"/>
</dbReference>
<evidence type="ECO:0000256" key="8">
    <source>
        <dbReference type="ARBA" id="ARBA00023251"/>
    </source>
</evidence>
<comment type="similarity">
    <text evidence="2">Belongs to the major facilitator superfamily. EmrB family.</text>
</comment>
<keyword evidence="3" id="KW-0813">Transport</keyword>
<dbReference type="NCBIfam" id="TIGR00711">
    <property type="entry name" value="efflux_EmrB"/>
    <property type="match status" value="1"/>
</dbReference>
<dbReference type="CDD" id="cd17503">
    <property type="entry name" value="MFS_LmrB_MDR_like"/>
    <property type="match status" value="1"/>
</dbReference>
<protein>
    <submittedName>
        <fullName evidence="12">DHA2 family efflux MFS transporter permease subunit</fullName>
    </submittedName>
</protein>
<dbReference type="Proteomes" id="UP001551584">
    <property type="component" value="Unassembled WGS sequence"/>
</dbReference>
<name>A0ABV3ETI7_9ACTN</name>
<feature type="transmembrane region" description="Helical" evidence="10">
    <location>
        <begin position="369"/>
        <end position="388"/>
    </location>
</feature>
<feature type="transmembrane region" description="Helical" evidence="10">
    <location>
        <begin position="394"/>
        <end position="421"/>
    </location>
</feature>
<evidence type="ECO:0000256" key="6">
    <source>
        <dbReference type="ARBA" id="ARBA00022989"/>
    </source>
</evidence>